<evidence type="ECO:0000256" key="1">
    <source>
        <dbReference type="SAM" id="Coils"/>
    </source>
</evidence>
<accession>A0AAV5IEX9</accession>
<dbReference type="EMBL" id="BPVZ01000010">
    <property type="protein sequence ID" value="GKU96706.1"/>
    <property type="molecule type" value="Genomic_DNA"/>
</dbReference>
<feature type="region of interest" description="Disordered" evidence="2">
    <location>
        <begin position="595"/>
        <end position="638"/>
    </location>
</feature>
<feature type="compositionally biased region" description="Basic and acidic residues" evidence="2">
    <location>
        <begin position="82"/>
        <end position="98"/>
    </location>
</feature>
<dbReference type="Proteomes" id="UP001054252">
    <property type="component" value="Unassembled WGS sequence"/>
</dbReference>
<feature type="domain" description="Enhanced disease resistance 4-like N-terminal" evidence="4">
    <location>
        <begin position="6"/>
        <end position="39"/>
    </location>
</feature>
<dbReference type="GO" id="GO:1900150">
    <property type="term" value="P:regulation of defense response to fungus"/>
    <property type="evidence" value="ECO:0007669"/>
    <property type="project" value="InterPro"/>
</dbReference>
<dbReference type="InterPro" id="IPR055126">
    <property type="entry name" value="EDR4-like_N"/>
</dbReference>
<protein>
    <recommendedName>
        <fullName evidence="7">Zinc-ribbon domain-containing protein</fullName>
    </recommendedName>
</protein>
<evidence type="ECO:0000256" key="2">
    <source>
        <dbReference type="SAM" id="MobiDB-lite"/>
    </source>
</evidence>
<feature type="compositionally biased region" description="Polar residues" evidence="2">
    <location>
        <begin position="611"/>
        <end position="631"/>
    </location>
</feature>
<feature type="compositionally biased region" description="Basic and acidic residues" evidence="2">
    <location>
        <begin position="737"/>
        <end position="749"/>
    </location>
</feature>
<feature type="compositionally biased region" description="Polar residues" evidence="2">
    <location>
        <begin position="701"/>
        <end position="711"/>
    </location>
</feature>
<feature type="region of interest" description="Disordered" evidence="2">
    <location>
        <begin position="730"/>
        <end position="751"/>
    </location>
</feature>
<feature type="coiled-coil region" evidence="1">
    <location>
        <begin position="225"/>
        <end position="252"/>
    </location>
</feature>
<feature type="region of interest" description="Disordered" evidence="2">
    <location>
        <begin position="652"/>
        <end position="714"/>
    </location>
</feature>
<feature type="domain" description="Probable zinc-ribbon" evidence="3">
    <location>
        <begin position="495"/>
        <end position="539"/>
    </location>
</feature>
<dbReference type="PANTHER" id="PTHR31105:SF58">
    <property type="entry name" value="G-LIKE PROTEIN, PUTATIVE (DUF3133)-RELATED"/>
    <property type="match status" value="1"/>
</dbReference>
<evidence type="ECO:0008006" key="7">
    <source>
        <dbReference type="Google" id="ProtNLM"/>
    </source>
</evidence>
<sequence>MAESTKVRLVRCPKCENLLPELADYSVYQCGGCGAVLRAKNKNPEAVNLSEKSDGERLEGVSTKSQTSSEKGIVDLSDVSDTDVRSNDGSLKSDQRDAEKNDVACADRCSTEAKFKGEKGVVEDDHDLSCSKDQLGNAIGRQNADLNSQSGYTGGSQRLGRVSDWRAGEQEDMEGIRRIPKTVDEDVRFSTSKRPDEGPSNYYSDSSYVYREPLRNVNDVDGASRVLLEQDRAELLRKLDELKEKLSRSCDVADKSKEKVPIDGRVAPSEPYVVPDSWFPSGSSGVDKASGPFFGPDKHAAGLPYFSHYQDPFPYAVGHDMPRHAFYPPMHNPNHVAGYGDPFGSQMLRRAPNHLPGEYHQQPSHPFHSRQYVDSNQDPLSPYQPNSVLHQPSSSCFHCYDKNQRVSAPVLPSGISNKRYPDVTSNPMFYHLENPRASGPHRHDCMTTMPPLSARGNQVHARWPSDINSEMDNFVRCHPHKVVVARGGRRCRPIAGGAPFLLCHNCLELIELPRKIQLVAKNEQKLRCGSCATVINFSVDYRKLIFHDQIDTKGVSMEVYDSSSEVVKQSTSHFRGHLNRISANFSSDDYDNSGYDFQSVDRDPIPLSAGQDLNSVNPQELQSFDSSSPTTSEDENSPDVLIASRDNVNSVQMPVKPSLSPPPPGSPLQDHFDYSSNNQAVNRFGKGNRSSRSDQEKVVSNKATTRQNSLKEASLATEMEVSFNEYANAEISQDSGDATKEDDEQKTTKGGESFFSNIIKKSFKDFSRSNNTEDRGKFNVSVNGHLIPDRVVKKAEKMAGTIQPGKYWYDFRAGFWGVIGSPCLGIIPPFIEEFNYPMPENCASGNTGVFVNGRELHQKDLDLLANRGLPTDRDRSYIIEISGRVVDEDSGEELDSLGKLAPTVERVKHGFGMKVPKTAA</sequence>
<comment type="caution">
    <text evidence="5">The sequence shown here is derived from an EMBL/GenBank/DDBJ whole genome shotgun (WGS) entry which is preliminary data.</text>
</comment>
<proteinExistence type="predicted"/>
<feature type="compositionally biased region" description="Polar residues" evidence="2">
    <location>
        <begin position="372"/>
        <end position="384"/>
    </location>
</feature>
<name>A0AAV5IEX9_9ROSI</name>
<dbReference type="AlphaFoldDB" id="A0AAV5IEX9"/>
<evidence type="ECO:0000313" key="5">
    <source>
        <dbReference type="EMBL" id="GKU96706.1"/>
    </source>
</evidence>
<evidence type="ECO:0000259" key="4">
    <source>
        <dbReference type="Pfam" id="PF22910"/>
    </source>
</evidence>
<reference evidence="5 6" key="1">
    <citation type="journal article" date="2021" name="Commun. Biol.">
        <title>The genome of Shorea leprosula (Dipterocarpaceae) highlights the ecological relevance of drought in aseasonal tropical rainforests.</title>
        <authorList>
            <person name="Ng K.K.S."/>
            <person name="Kobayashi M.J."/>
            <person name="Fawcett J.A."/>
            <person name="Hatakeyama M."/>
            <person name="Paape T."/>
            <person name="Ng C.H."/>
            <person name="Ang C.C."/>
            <person name="Tnah L.H."/>
            <person name="Lee C.T."/>
            <person name="Nishiyama T."/>
            <person name="Sese J."/>
            <person name="O'Brien M.J."/>
            <person name="Copetti D."/>
            <person name="Mohd Noor M.I."/>
            <person name="Ong R.C."/>
            <person name="Putra M."/>
            <person name="Sireger I.Z."/>
            <person name="Indrioko S."/>
            <person name="Kosugi Y."/>
            <person name="Izuno A."/>
            <person name="Isagi Y."/>
            <person name="Lee S.L."/>
            <person name="Shimizu K.K."/>
        </authorList>
    </citation>
    <scope>NUCLEOTIDE SEQUENCE [LARGE SCALE GENOMIC DNA]</scope>
    <source>
        <strain evidence="5">214</strain>
    </source>
</reference>
<keyword evidence="1" id="KW-0175">Coiled coil</keyword>
<dbReference type="PANTHER" id="PTHR31105">
    <property type="entry name" value="EXTRA-LARGE G-PROTEIN-LIKE"/>
    <property type="match status" value="1"/>
</dbReference>
<feature type="region of interest" description="Disordered" evidence="2">
    <location>
        <begin position="337"/>
        <end position="384"/>
    </location>
</feature>
<evidence type="ECO:0000259" key="3">
    <source>
        <dbReference type="Pfam" id="PF11331"/>
    </source>
</evidence>
<feature type="compositionally biased region" description="Basic and acidic residues" evidence="2">
    <location>
        <begin position="161"/>
        <end position="173"/>
    </location>
</feature>
<dbReference type="Pfam" id="PF22910">
    <property type="entry name" value="EDR4-like_1st"/>
    <property type="match status" value="1"/>
</dbReference>
<evidence type="ECO:0000313" key="6">
    <source>
        <dbReference type="Proteomes" id="UP001054252"/>
    </source>
</evidence>
<dbReference type="Pfam" id="PF11331">
    <property type="entry name" value="Zn_ribbon_12"/>
    <property type="match status" value="1"/>
</dbReference>
<dbReference type="InterPro" id="IPR021480">
    <property type="entry name" value="Zinc_ribbon_12"/>
</dbReference>
<feature type="region of interest" description="Disordered" evidence="2">
    <location>
        <begin position="141"/>
        <end position="173"/>
    </location>
</feature>
<gene>
    <name evidence="5" type="ORF">SLEP1_g9913</name>
</gene>
<organism evidence="5 6">
    <name type="scientific">Rubroshorea leprosula</name>
    <dbReference type="NCBI Taxonomy" id="152421"/>
    <lineage>
        <taxon>Eukaryota</taxon>
        <taxon>Viridiplantae</taxon>
        <taxon>Streptophyta</taxon>
        <taxon>Embryophyta</taxon>
        <taxon>Tracheophyta</taxon>
        <taxon>Spermatophyta</taxon>
        <taxon>Magnoliopsida</taxon>
        <taxon>eudicotyledons</taxon>
        <taxon>Gunneridae</taxon>
        <taxon>Pentapetalae</taxon>
        <taxon>rosids</taxon>
        <taxon>malvids</taxon>
        <taxon>Malvales</taxon>
        <taxon>Dipterocarpaceae</taxon>
        <taxon>Rubroshorea</taxon>
    </lineage>
</organism>
<keyword evidence="6" id="KW-1185">Reference proteome</keyword>
<dbReference type="InterPro" id="IPR040244">
    <property type="entry name" value="EDR4-like"/>
</dbReference>
<feature type="region of interest" description="Disordered" evidence="2">
    <location>
        <begin position="45"/>
        <end position="98"/>
    </location>
</feature>